<dbReference type="InterPro" id="IPR035906">
    <property type="entry name" value="MetI-like_sf"/>
</dbReference>
<keyword evidence="5 8" id="KW-0812">Transmembrane</keyword>
<evidence type="ECO:0000256" key="3">
    <source>
        <dbReference type="ARBA" id="ARBA00022448"/>
    </source>
</evidence>
<evidence type="ECO:0000256" key="5">
    <source>
        <dbReference type="ARBA" id="ARBA00022692"/>
    </source>
</evidence>
<comment type="subcellular location">
    <subcellularLocation>
        <location evidence="1">Cell membrane</location>
        <topology evidence="1">Multi-pass membrane protein</topology>
    </subcellularLocation>
</comment>
<dbReference type="PANTHER" id="PTHR42929">
    <property type="entry name" value="INNER MEMBRANE ABC TRANSPORTER PERMEASE PROTEIN YDCU-RELATED-RELATED"/>
    <property type="match status" value="1"/>
</dbReference>
<feature type="transmembrane region" description="Helical" evidence="8">
    <location>
        <begin position="456"/>
        <end position="478"/>
    </location>
</feature>
<name>A0A7X6FRV1_9HYPH</name>
<dbReference type="GO" id="GO:0055085">
    <property type="term" value="P:transmembrane transport"/>
    <property type="evidence" value="ECO:0007669"/>
    <property type="project" value="InterPro"/>
</dbReference>
<dbReference type="Gene3D" id="1.10.3720.10">
    <property type="entry name" value="MetI-like"/>
    <property type="match status" value="2"/>
</dbReference>
<feature type="transmembrane region" description="Helical" evidence="8">
    <location>
        <begin position="202"/>
        <end position="220"/>
    </location>
</feature>
<dbReference type="InterPro" id="IPR000515">
    <property type="entry name" value="MetI-like"/>
</dbReference>
<evidence type="ECO:0000256" key="4">
    <source>
        <dbReference type="ARBA" id="ARBA00022475"/>
    </source>
</evidence>
<feature type="transmembrane region" description="Helical" evidence="8">
    <location>
        <begin position="256"/>
        <end position="275"/>
    </location>
</feature>
<keyword evidence="6 8" id="KW-1133">Transmembrane helix</keyword>
<evidence type="ECO:0000313" key="10">
    <source>
        <dbReference type="EMBL" id="NKW10788.1"/>
    </source>
</evidence>
<evidence type="ECO:0000256" key="2">
    <source>
        <dbReference type="ARBA" id="ARBA00007069"/>
    </source>
</evidence>
<keyword evidence="4" id="KW-1003">Cell membrane</keyword>
<organism evidence="10 11">
    <name type="scientific">Brucella tritici</name>
    <dbReference type="NCBI Taxonomy" id="94626"/>
    <lineage>
        <taxon>Bacteria</taxon>
        <taxon>Pseudomonadati</taxon>
        <taxon>Pseudomonadota</taxon>
        <taxon>Alphaproteobacteria</taxon>
        <taxon>Hyphomicrobiales</taxon>
        <taxon>Brucellaceae</taxon>
        <taxon>Brucella/Ochrobactrum group</taxon>
        <taxon>Brucella</taxon>
    </lineage>
</organism>
<dbReference type="Proteomes" id="UP000558475">
    <property type="component" value="Unassembled WGS sequence"/>
</dbReference>
<evidence type="ECO:0000256" key="7">
    <source>
        <dbReference type="ARBA" id="ARBA00023136"/>
    </source>
</evidence>
<keyword evidence="7 8" id="KW-0472">Membrane</keyword>
<protein>
    <recommendedName>
        <fullName evidence="9">ABC transmembrane type-1 domain-containing protein</fullName>
    </recommendedName>
</protein>
<proteinExistence type="inferred from homology"/>
<evidence type="ECO:0000256" key="6">
    <source>
        <dbReference type="ARBA" id="ARBA00022989"/>
    </source>
</evidence>
<accession>A0A7X6FRV1</accession>
<dbReference type="PANTHER" id="PTHR42929:SF5">
    <property type="entry name" value="ABC TRANSPORTER PERMEASE PROTEIN"/>
    <property type="match status" value="1"/>
</dbReference>
<gene>
    <name evidence="10" type="ORF">HGG76_21235</name>
</gene>
<dbReference type="SUPFAM" id="SSF161098">
    <property type="entry name" value="MetI-like"/>
    <property type="match status" value="2"/>
</dbReference>
<reference evidence="10 11" key="1">
    <citation type="submission" date="2020-04" db="EMBL/GenBank/DDBJ databases">
        <title>Whole genome sequencing of clinical and environmental type strains of Ochrobactrum.</title>
        <authorList>
            <person name="Dharne M."/>
        </authorList>
    </citation>
    <scope>NUCLEOTIDE SEQUENCE [LARGE SCALE GENOMIC DNA]</scope>
    <source>
        <strain evidence="10 11">DSM 13340</strain>
    </source>
</reference>
<feature type="transmembrane region" description="Helical" evidence="8">
    <location>
        <begin position="394"/>
        <end position="419"/>
    </location>
</feature>
<feature type="transmembrane region" description="Helical" evidence="8">
    <location>
        <begin position="312"/>
        <end position="332"/>
    </location>
</feature>
<feature type="transmembrane region" description="Helical" evidence="8">
    <location>
        <begin position="352"/>
        <end position="373"/>
    </location>
</feature>
<dbReference type="PROSITE" id="PS50928">
    <property type="entry name" value="ABC_TM1"/>
    <property type="match status" value="2"/>
</dbReference>
<evidence type="ECO:0000259" key="9">
    <source>
        <dbReference type="PROSITE" id="PS50928"/>
    </source>
</evidence>
<dbReference type="GO" id="GO:0005886">
    <property type="term" value="C:plasma membrane"/>
    <property type="evidence" value="ECO:0007669"/>
    <property type="project" value="UniProtKB-SubCell"/>
</dbReference>
<feature type="transmembrane region" description="Helical" evidence="8">
    <location>
        <begin position="485"/>
        <end position="507"/>
    </location>
</feature>
<dbReference type="EMBL" id="JAAXZB010000002">
    <property type="protein sequence ID" value="NKW10788.1"/>
    <property type="molecule type" value="Genomic_DNA"/>
</dbReference>
<dbReference type="AlphaFoldDB" id="A0A7X6FRV1"/>
<dbReference type="CDD" id="cd06261">
    <property type="entry name" value="TM_PBP2"/>
    <property type="match status" value="2"/>
</dbReference>
<dbReference type="PROSITE" id="PS51257">
    <property type="entry name" value="PROKAR_LIPOPROTEIN"/>
    <property type="match status" value="1"/>
</dbReference>
<comment type="similarity">
    <text evidence="2">Belongs to the binding-protein-dependent transport system permease family. CysTW subfamily.</text>
</comment>
<sequence>MIAASRKPGGSGLAAIACLAVPLVLYTFLYLVPIGSVISLSLDNRELSGSLINFNRADSHDRNAQAAALVTDMRAMHASQQAAVARELNQELSGFRTLFLKTARAANTIKADLPSLTDFDPRWNEEKYWTVIAQNSDRISLRHFERATGFKVNEEGRLEAGGDDIYLQIMGRTLTIAVEVTLVTLLISYPLAYAALHAPRRMAAFILVAVLMSFWTSILVRTTAWVILLQTSGILNTFLLWTGLIDEPLQLIFNRFGVIVAMTHVLLPFAIIPMMNVMRTIPKSQVDASRSLGAGAVESFLRVYFPQSLRGVGVAAGTVFILALGFYITPALTGGPKDQMLSFYIADFVKRALNWGMASALSVLLLGTVLILVSFSARFAGLQIAEGSRLMSRFIFWTSTLLALAFLVIPLVLIMPLAFNESSFLTYPMEGFSLKWFHEVFAQEQWARSFLNSLKVAVGTTLVALLVGGLAATGVMLLNRWLQTILTALFVSPMIVPSIVIGVAFAYSFGRVGLSGSYWGLVLAHSILAAPLVFLSVMTSLRGLDPDLDRAAASLGHHVVTVS</sequence>
<comment type="caution">
    <text evidence="10">The sequence shown here is derived from an EMBL/GenBank/DDBJ whole genome shotgun (WGS) entry which is preliminary data.</text>
</comment>
<evidence type="ECO:0000256" key="1">
    <source>
        <dbReference type="ARBA" id="ARBA00004651"/>
    </source>
</evidence>
<feature type="transmembrane region" description="Helical" evidence="8">
    <location>
        <begin position="519"/>
        <end position="541"/>
    </location>
</feature>
<evidence type="ECO:0000313" key="11">
    <source>
        <dbReference type="Proteomes" id="UP000558475"/>
    </source>
</evidence>
<feature type="transmembrane region" description="Helical" evidence="8">
    <location>
        <begin position="12"/>
        <end position="32"/>
    </location>
</feature>
<feature type="domain" description="ABC transmembrane type-1" evidence="9">
    <location>
        <begin position="170"/>
        <end position="376"/>
    </location>
</feature>
<keyword evidence="3" id="KW-0813">Transport</keyword>
<evidence type="ECO:0000256" key="8">
    <source>
        <dbReference type="SAM" id="Phobius"/>
    </source>
</evidence>
<feature type="domain" description="ABC transmembrane type-1" evidence="9">
    <location>
        <begin position="450"/>
        <end position="563"/>
    </location>
</feature>
<feature type="transmembrane region" description="Helical" evidence="8">
    <location>
        <begin position="176"/>
        <end position="196"/>
    </location>
</feature>